<feature type="transmembrane region" description="Helical" evidence="2">
    <location>
        <begin position="103"/>
        <end position="129"/>
    </location>
</feature>
<feature type="transmembrane region" description="Helical" evidence="2">
    <location>
        <begin position="6"/>
        <end position="25"/>
    </location>
</feature>
<dbReference type="CDD" id="cd07341">
    <property type="entry name" value="M56_BlaR1_MecR1_like"/>
    <property type="match status" value="1"/>
</dbReference>
<name>A0A7W6A6X6_9CAUL</name>
<feature type="region of interest" description="Disordered" evidence="1">
    <location>
        <begin position="359"/>
        <end position="378"/>
    </location>
</feature>
<evidence type="ECO:0000256" key="2">
    <source>
        <dbReference type="SAM" id="Phobius"/>
    </source>
</evidence>
<dbReference type="InterPro" id="IPR052173">
    <property type="entry name" value="Beta-lactam_resp_regulator"/>
</dbReference>
<dbReference type="Proteomes" id="UP000532936">
    <property type="component" value="Unassembled WGS sequence"/>
</dbReference>
<accession>A0A7W6A6X6</accession>
<dbReference type="EMBL" id="JACIDA010000003">
    <property type="protein sequence ID" value="MBB3873272.1"/>
    <property type="molecule type" value="Genomic_DNA"/>
</dbReference>
<keyword evidence="2" id="KW-0472">Membrane</keyword>
<dbReference type="PANTHER" id="PTHR34978">
    <property type="entry name" value="POSSIBLE SENSOR-TRANSDUCER PROTEIN BLAR"/>
    <property type="match status" value="1"/>
</dbReference>
<comment type="caution">
    <text evidence="4">The sequence shown here is derived from an EMBL/GenBank/DDBJ whole genome shotgun (WGS) entry which is preliminary data.</text>
</comment>
<gene>
    <name evidence="4" type="ORF">GGR11_002834</name>
</gene>
<dbReference type="AlphaFoldDB" id="A0A7W6A6X6"/>
<reference evidence="4 5" key="1">
    <citation type="submission" date="2020-08" db="EMBL/GenBank/DDBJ databases">
        <title>Genomic Encyclopedia of Type Strains, Phase IV (KMG-IV): sequencing the most valuable type-strain genomes for metagenomic binning, comparative biology and taxonomic classification.</title>
        <authorList>
            <person name="Goeker M."/>
        </authorList>
    </citation>
    <scope>NUCLEOTIDE SEQUENCE [LARGE SCALE GENOMIC DNA]</scope>
    <source>
        <strain evidence="4 5">DSM 14878</strain>
    </source>
</reference>
<protein>
    <submittedName>
        <fullName evidence="4">Beta-lactamase regulating signal transducer with metallopeptidase domain</fullName>
    </submittedName>
</protein>
<feature type="transmembrane region" description="Helical" evidence="2">
    <location>
        <begin position="37"/>
        <end position="59"/>
    </location>
</feature>
<proteinExistence type="predicted"/>
<dbReference type="Pfam" id="PF05569">
    <property type="entry name" value="Peptidase_M56"/>
    <property type="match status" value="1"/>
</dbReference>
<feature type="domain" description="Peptidase M56" evidence="3">
    <location>
        <begin position="7"/>
        <end position="287"/>
    </location>
</feature>
<keyword evidence="2" id="KW-0812">Transmembrane</keyword>
<dbReference type="InterPro" id="IPR008756">
    <property type="entry name" value="Peptidase_M56"/>
</dbReference>
<evidence type="ECO:0000313" key="4">
    <source>
        <dbReference type="EMBL" id="MBB3873272.1"/>
    </source>
</evidence>
<keyword evidence="2" id="KW-1133">Transmembrane helix</keyword>
<sequence>MTIALILSVTLKSTLIALGGLLLAHHLRRHAARSRVFVLRLTLLALAACVATAAAPPLIGVAWPAPPLAKASTQPDVQATIAMPLTPALDGVLTARWSPPSPAFLATLLLYGLGVAATGAPLIAGLCLLTRWSREATPLTRGRWMETLQQLAPLTRTRLATSAAIQSPLSWGAAPSWILIDPVTLGRPDCAPSVLAHELAHTRAGDWAFHMLSGALRALFWFNPLVWRLHAALVDAAEEAADDAAIQIVGRKRLAGTLLNLGGNFGRTPSAGLALVGAGSGLKARIQRLAAPPIAPSKSGFRRAVGSLAVLAASVLSIGPAAHGPLETVLETPLIGPTSDRLRPGRQVVDIVRTVSPGADDHALRAPEPFVEPSPATAGVDARSFAPLDHAAPKSSLDDPAALEQAERTRIDADRAWEKASVAWASADRAQGAADRDHAAAAIAWALAETRRLDASQSHLAARGASFEAEASRAAVAANRAATANL</sequence>
<dbReference type="RefSeq" id="WP_183197962.1">
    <property type="nucleotide sequence ID" value="NZ_JACIDA010000003.1"/>
</dbReference>
<evidence type="ECO:0000256" key="1">
    <source>
        <dbReference type="SAM" id="MobiDB-lite"/>
    </source>
</evidence>
<dbReference type="PANTHER" id="PTHR34978:SF3">
    <property type="entry name" value="SLR0241 PROTEIN"/>
    <property type="match status" value="1"/>
</dbReference>
<organism evidence="4 5">
    <name type="scientific">Brevundimonas mediterranea</name>
    <dbReference type="NCBI Taxonomy" id="74329"/>
    <lineage>
        <taxon>Bacteria</taxon>
        <taxon>Pseudomonadati</taxon>
        <taxon>Pseudomonadota</taxon>
        <taxon>Alphaproteobacteria</taxon>
        <taxon>Caulobacterales</taxon>
        <taxon>Caulobacteraceae</taxon>
        <taxon>Brevundimonas</taxon>
    </lineage>
</organism>
<evidence type="ECO:0000313" key="5">
    <source>
        <dbReference type="Proteomes" id="UP000532936"/>
    </source>
</evidence>
<evidence type="ECO:0000259" key="3">
    <source>
        <dbReference type="Pfam" id="PF05569"/>
    </source>
</evidence>